<feature type="domain" description="Peptidase M12A" evidence="8">
    <location>
        <begin position="35"/>
        <end position="213"/>
    </location>
</feature>
<dbReference type="AlphaFoldDB" id="A0A7J6RTJ7"/>
<evidence type="ECO:0000256" key="4">
    <source>
        <dbReference type="ARBA" id="ARBA00022833"/>
    </source>
</evidence>
<feature type="binding site" evidence="6">
    <location>
        <position position="162"/>
    </location>
    <ligand>
        <name>Zn(2+)</name>
        <dbReference type="ChEBI" id="CHEBI:29105"/>
        <note>catalytic</note>
    </ligand>
</feature>
<keyword evidence="3 6" id="KW-0378">Hydrolase</keyword>
<dbReference type="PRINTS" id="PR00480">
    <property type="entry name" value="ASTACIN"/>
</dbReference>
<dbReference type="InterPro" id="IPR006026">
    <property type="entry name" value="Peptidase_Metallo"/>
</dbReference>
<feature type="binding site" evidence="6">
    <location>
        <position position="172"/>
    </location>
    <ligand>
        <name>Zn(2+)</name>
        <dbReference type="ChEBI" id="CHEBI:29105"/>
        <note>catalytic</note>
    </ligand>
</feature>
<sequence>KTAVDEQQHVLIGGDMLLPLSSNRTASRVTDESNNAYTAVHISPAWSWSSWPAGIINYTFHPYLQPCARSAFYAGASVWEKHTCIRFQEQEFTPDTTRLLLYAKERSTAEDRRCVMAQRERYNGQQVQSEGTSCFTTLGYHFDNIHTINLGDGCTSLGTVIHELGHAIGLPHVQNRPDRDAYVDILWGNIVQDKEKNFFRLDSVQSPWLSAVR</sequence>
<evidence type="ECO:0000313" key="9">
    <source>
        <dbReference type="EMBL" id="KAF4723721.1"/>
    </source>
</evidence>
<gene>
    <name evidence="9" type="ORF">FOZ63_010258</name>
</gene>
<evidence type="ECO:0000259" key="8">
    <source>
        <dbReference type="PROSITE" id="PS51864"/>
    </source>
</evidence>
<dbReference type="SUPFAM" id="SSF55486">
    <property type="entry name" value="Metalloproteases ('zincins'), catalytic domain"/>
    <property type="match status" value="1"/>
</dbReference>
<evidence type="ECO:0000256" key="7">
    <source>
        <dbReference type="RuleBase" id="RU361183"/>
    </source>
</evidence>
<feature type="non-terminal residue" evidence="9">
    <location>
        <position position="213"/>
    </location>
</feature>
<evidence type="ECO:0000256" key="6">
    <source>
        <dbReference type="PROSITE-ProRule" id="PRU01211"/>
    </source>
</evidence>
<comment type="caution">
    <text evidence="6">Lacks conserved residue(s) required for the propagation of feature annotation.</text>
</comment>
<keyword evidence="1 6" id="KW-0645">Protease</keyword>
<feature type="binding site" evidence="6">
    <location>
        <position position="166"/>
    </location>
    <ligand>
        <name>Zn(2+)</name>
        <dbReference type="ChEBI" id="CHEBI:29105"/>
        <note>catalytic</note>
    </ligand>
</feature>
<dbReference type="GO" id="GO:0008270">
    <property type="term" value="F:zinc ion binding"/>
    <property type="evidence" value="ECO:0007669"/>
    <property type="project" value="UniProtKB-UniRule"/>
</dbReference>
<dbReference type="SMART" id="SM00235">
    <property type="entry name" value="ZnMc"/>
    <property type="match status" value="1"/>
</dbReference>
<protein>
    <recommendedName>
        <fullName evidence="7">Metalloendopeptidase</fullName>
        <ecNumber evidence="7">3.4.24.-</ecNumber>
    </recommendedName>
</protein>
<evidence type="ECO:0000313" key="10">
    <source>
        <dbReference type="Proteomes" id="UP000553632"/>
    </source>
</evidence>
<dbReference type="GO" id="GO:0006508">
    <property type="term" value="P:proteolysis"/>
    <property type="evidence" value="ECO:0007669"/>
    <property type="project" value="UniProtKB-KW"/>
</dbReference>
<dbReference type="Gene3D" id="3.40.390.10">
    <property type="entry name" value="Collagenase (Catalytic Domain)"/>
    <property type="match status" value="1"/>
</dbReference>
<keyword evidence="10" id="KW-1185">Reference proteome</keyword>
<dbReference type="PROSITE" id="PS51864">
    <property type="entry name" value="ASTACIN"/>
    <property type="match status" value="1"/>
</dbReference>
<comment type="cofactor">
    <cofactor evidence="6 7">
        <name>Zn(2+)</name>
        <dbReference type="ChEBI" id="CHEBI:29105"/>
    </cofactor>
    <text evidence="6 7">Binds 1 zinc ion per subunit.</text>
</comment>
<dbReference type="PANTHER" id="PTHR10127:SF780">
    <property type="entry name" value="METALLOENDOPEPTIDASE"/>
    <property type="match status" value="1"/>
</dbReference>
<dbReference type="Proteomes" id="UP000553632">
    <property type="component" value="Unassembled WGS sequence"/>
</dbReference>
<name>A0A7J6RTJ7_PEROL</name>
<feature type="non-terminal residue" evidence="9">
    <location>
        <position position="1"/>
    </location>
</feature>
<evidence type="ECO:0000256" key="3">
    <source>
        <dbReference type="ARBA" id="ARBA00022801"/>
    </source>
</evidence>
<keyword evidence="5 6" id="KW-0482">Metalloprotease</keyword>
<dbReference type="EMBL" id="JABANO010023326">
    <property type="protein sequence ID" value="KAF4723721.1"/>
    <property type="molecule type" value="Genomic_DNA"/>
</dbReference>
<keyword evidence="2 6" id="KW-0479">Metal-binding</keyword>
<evidence type="ECO:0000256" key="1">
    <source>
        <dbReference type="ARBA" id="ARBA00022670"/>
    </source>
</evidence>
<evidence type="ECO:0000256" key="5">
    <source>
        <dbReference type="ARBA" id="ARBA00023049"/>
    </source>
</evidence>
<dbReference type="EC" id="3.4.24.-" evidence="7"/>
<evidence type="ECO:0000256" key="2">
    <source>
        <dbReference type="ARBA" id="ARBA00022723"/>
    </source>
</evidence>
<dbReference type="GO" id="GO:0004222">
    <property type="term" value="F:metalloendopeptidase activity"/>
    <property type="evidence" value="ECO:0007669"/>
    <property type="project" value="UniProtKB-UniRule"/>
</dbReference>
<comment type="caution">
    <text evidence="9">The sequence shown here is derived from an EMBL/GenBank/DDBJ whole genome shotgun (WGS) entry which is preliminary data.</text>
</comment>
<accession>A0A7J6RTJ7</accession>
<reference evidence="9 10" key="1">
    <citation type="submission" date="2020-04" db="EMBL/GenBank/DDBJ databases">
        <title>Perkinsus olseni comparative genomics.</title>
        <authorList>
            <person name="Bogema D.R."/>
        </authorList>
    </citation>
    <scope>NUCLEOTIDE SEQUENCE [LARGE SCALE GENOMIC DNA]</scope>
    <source>
        <strain evidence="9 10">ATCC PRA-207</strain>
    </source>
</reference>
<dbReference type="InterPro" id="IPR001506">
    <property type="entry name" value="Peptidase_M12A"/>
</dbReference>
<dbReference type="Pfam" id="PF01400">
    <property type="entry name" value="Astacin"/>
    <property type="match status" value="2"/>
</dbReference>
<dbReference type="InterPro" id="IPR024079">
    <property type="entry name" value="MetalloPept_cat_dom_sf"/>
</dbReference>
<feature type="active site" evidence="6">
    <location>
        <position position="163"/>
    </location>
</feature>
<organism evidence="9 10">
    <name type="scientific">Perkinsus olseni</name>
    <name type="common">Perkinsus atlanticus</name>
    <dbReference type="NCBI Taxonomy" id="32597"/>
    <lineage>
        <taxon>Eukaryota</taxon>
        <taxon>Sar</taxon>
        <taxon>Alveolata</taxon>
        <taxon>Perkinsozoa</taxon>
        <taxon>Perkinsea</taxon>
        <taxon>Perkinsida</taxon>
        <taxon>Perkinsidae</taxon>
        <taxon>Perkinsus</taxon>
    </lineage>
</organism>
<dbReference type="PANTHER" id="PTHR10127">
    <property type="entry name" value="DISCOIDIN, CUB, EGF, LAMININ , AND ZINC METALLOPROTEASE DOMAIN CONTAINING"/>
    <property type="match status" value="1"/>
</dbReference>
<keyword evidence="4 6" id="KW-0862">Zinc</keyword>
<proteinExistence type="predicted"/>